<organism evidence="2 3">
    <name type="scientific">Nocardia fusca</name>
    <dbReference type="NCBI Taxonomy" id="941183"/>
    <lineage>
        <taxon>Bacteria</taxon>
        <taxon>Bacillati</taxon>
        <taxon>Actinomycetota</taxon>
        <taxon>Actinomycetes</taxon>
        <taxon>Mycobacteriales</taxon>
        <taxon>Nocardiaceae</taxon>
        <taxon>Nocardia</taxon>
    </lineage>
</organism>
<comment type="caution">
    <text evidence="2">The sequence shown here is derived from an EMBL/GenBank/DDBJ whole genome shotgun (WGS) entry which is preliminary data.</text>
</comment>
<dbReference type="RefSeq" id="WP_357983186.1">
    <property type="nucleotide sequence ID" value="NZ_JBFAIH010000017.1"/>
</dbReference>
<evidence type="ECO:0000313" key="3">
    <source>
        <dbReference type="Proteomes" id="UP001551658"/>
    </source>
</evidence>
<evidence type="ECO:0000313" key="2">
    <source>
        <dbReference type="EMBL" id="MEV0365968.1"/>
    </source>
</evidence>
<accession>A0ABV3FEL1</accession>
<dbReference type="PANTHER" id="PTHR43460:SF1">
    <property type="entry name" value="METHYLTRANSFERASE TYPE 11 DOMAIN-CONTAINING PROTEIN"/>
    <property type="match status" value="1"/>
</dbReference>
<evidence type="ECO:0000256" key="1">
    <source>
        <dbReference type="SAM" id="MobiDB-lite"/>
    </source>
</evidence>
<sequence>MCSGSARQDLEIRRAAEQHQPPPHARSTVSESAVADAENARPDNVSDQGRRYARRDPAREAAEAEAAADLRTTRCRMEFSDIGAVVWILRKCVWWVPDFSVDRYRDTLVELDREMRDGHPFVAFSTRHLIDAVR</sequence>
<name>A0ABV3FEL1_9NOCA</name>
<dbReference type="EMBL" id="JBFAIH010000017">
    <property type="protein sequence ID" value="MEV0365968.1"/>
    <property type="molecule type" value="Genomic_DNA"/>
</dbReference>
<gene>
    <name evidence="2" type="ORF">AB0H72_25025</name>
</gene>
<dbReference type="PANTHER" id="PTHR43460">
    <property type="entry name" value="METHYLTRANSFERASE"/>
    <property type="match status" value="1"/>
</dbReference>
<proteinExistence type="predicted"/>
<feature type="compositionally biased region" description="Basic and acidic residues" evidence="1">
    <location>
        <begin position="8"/>
        <end position="17"/>
    </location>
</feature>
<dbReference type="Proteomes" id="UP001551658">
    <property type="component" value="Unassembled WGS sequence"/>
</dbReference>
<protein>
    <submittedName>
        <fullName evidence="2">Uncharacterized protein</fullName>
    </submittedName>
</protein>
<feature type="region of interest" description="Disordered" evidence="1">
    <location>
        <begin position="1"/>
        <end position="60"/>
    </location>
</feature>
<keyword evidence="3" id="KW-1185">Reference proteome</keyword>
<dbReference type="InterPro" id="IPR052939">
    <property type="entry name" value="23S_rRNA_MeTrnsfrase_RlmA"/>
</dbReference>
<feature type="compositionally biased region" description="Basic and acidic residues" evidence="1">
    <location>
        <begin position="48"/>
        <end position="60"/>
    </location>
</feature>
<reference evidence="2 3" key="1">
    <citation type="submission" date="2024-06" db="EMBL/GenBank/DDBJ databases">
        <title>The Natural Products Discovery Center: Release of the First 8490 Sequenced Strains for Exploring Actinobacteria Biosynthetic Diversity.</title>
        <authorList>
            <person name="Kalkreuter E."/>
            <person name="Kautsar S.A."/>
            <person name="Yang D."/>
            <person name="Bader C.D."/>
            <person name="Teijaro C.N."/>
            <person name="Fluegel L."/>
            <person name="Davis C.M."/>
            <person name="Simpson J.R."/>
            <person name="Lauterbach L."/>
            <person name="Steele A.D."/>
            <person name="Gui C."/>
            <person name="Meng S."/>
            <person name="Li G."/>
            <person name="Viehrig K."/>
            <person name="Ye F."/>
            <person name="Su P."/>
            <person name="Kiefer A.F."/>
            <person name="Nichols A."/>
            <person name="Cepeda A.J."/>
            <person name="Yan W."/>
            <person name="Fan B."/>
            <person name="Jiang Y."/>
            <person name="Adhikari A."/>
            <person name="Zheng C.-J."/>
            <person name="Schuster L."/>
            <person name="Cowan T.M."/>
            <person name="Smanski M.J."/>
            <person name="Chevrette M.G."/>
            <person name="De Carvalho L.P.S."/>
            <person name="Shen B."/>
        </authorList>
    </citation>
    <scope>NUCLEOTIDE SEQUENCE [LARGE SCALE GENOMIC DNA]</scope>
    <source>
        <strain evidence="2 3">NPDC050671</strain>
    </source>
</reference>